<dbReference type="EMBL" id="AOHW01000045">
    <property type="protein sequence ID" value="ELY37652.1"/>
    <property type="molecule type" value="Genomic_DNA"/>
</dbReference>
<protein>
    <submittedName>
        <fullName evidence="1">Uncharacterized protein</fullName>
    </submittedName>
</protein>
<gene>
    <name evidence="1" type="ORF">C496_19120</name>
</gene>
<organism evidence="1 2">
    <name type="scientific">Natronorubrum tibetense GA33</name>
    <dbReference type="NCBI Taxonomy" id="1114856"/>
    <lineage>
        <taxon>Archaea</taxon>
        <taxon>Methanobacteriati</taxon>
        <taxon>Methanobacteriota</taxon>
        <taxon>Stenosarchaea group</taxon>
        <taxon>Halobacteria</taxon>
        <taxon>Halobacteriales</taxon>
        <taxon>Natrialbaceae</taxon>
        <taxon>Natronorubrum</taxon>
    </lineage>
</organism>
<keyword evidence="2" id="KW-1185">Reference proteome</keyword>
<reference evidence="1 2" key="1">
    <citation type="journal article" date="2014" name="PLoS Genet.">
        <title>Phylogenetically driven sequencing of extremely halophilic archaea reveals strategies for static and dynamic osmo-response.</title>
        <authorList>
            <person name="Becker E.A."/>
            <person name="Seitzer P.M."/>
            <person name="Tritt A."/>
            <person name="Larsen D."/>
            <person name="Krusor M."/>
            <person name="Yao A.I."/>
            <person name="Wu D."/>
            <person name="Madern D."/>
            <person name="Eisen J.A."/>
            <person name="Darling A.E."/>
            <person name="Facciotti M.T."/>
        </authorList>
    </citation>
    <scope>NUCLEOTIDE SEQUENCE [LARGE SCALE GENOMIC DNA]</scope>
    <source>
        <strain evidence="1 2">GA33</strain>
    </source>
</reference>
<name>L9VL16_9EURY</name>
<accession>L9VL16</accession>
<dbReference type="AlphaFoldDB" id="L9VL16"/>
<evidence type="ECO:0000313" key="1">
    <source>
        <dbReference type="EMBL" id="ELY37652.1"/>
    </source>
</evidence>
<dbReference type="Proteomes" id="UP000011599">
    <property type="component" value="Unassembled WGS sequence"/>
</dbReference>
<comment type="caution">
    <text evidence="1">The sequence shown here is derived from an EMBL/GenBank/DDBJ whole genome shotgun (WGS) entry which is preliminary data.</text>
</comment>
<proteinExistence type="predicted"/>
<evidence type="ECO:0000313" key="2">
    <source>
        <dbReference type="Proteomes" id="UP000011599"/>
    </source>
</evidence>
<sequence length="91" mass="10266">MSEGIQSLFAYVIWPYANRMLDTKLGSRLVVDKFQPAIITLPVGIPADFERDTFLVLEVVLLFESFADTELQRTPILIPVELVQVIANETV</sequence>